<keyword evidence="2" id="KW-1185">Reference proteome</keyword>
<gene>
    <name evidence="1" type="ORF">ACA1_223270</name>
</gene>
<dbReference type="GeneID" id="14916706"/>
<dbReference type="RefSeq" id="XP_004338042.1">
    <property type="nucleotide sequence ID" value="XM_004337994.1"/>
</dbReference>
<dbReference type="KEGG" id="acan:ACA1_223270"/>
<evidence type="ECO:0000313" key="1">
    <source>
        <dbReference type="EMBL" id="ELR16029.1"/>
    </source>
</evidence>
<proteinExistence type="predicted"/>
<sequence length="77" mass="8749">MLNASEIEKAPFLWQQWMHYAESCSTQGFEKAVNELGKLSEDAMSKVQRSVVLTYCYLERAKCFQESGKPAVDIALN</sequence>
<dbReference type="AlphaFoldDB" id="L8GS72"/>
<dbReference type="Proteomes" id="UP000011083">
    <property type="component" value="Unassembled WGS sequence"/>
</dbReference>
<accession>L8GS72</accession>
<organism evidence="1 2">
    <name type="scientific">Acanthamoeba castellanii (strain ATCC 30010 / Neff)</name>
    <dbReference type="NCBI Taxonomy" id="1257118"/>
    <lineage>
        <taxon>Eukaryota</taxon>
        <taxon>Amoebozoa</taxon>
        <taxon>Discosea</taxon>
        <taxon>Longamoebia</taxon>
        <taxon>Centramoebida</taxon>
        <taxon>Acanthamoebidae</taxon>
        <taxon>Acanthamoeba</taxon>
    </lineage>
</organism>
<dbReference type="EMBL" id="KB008010">
    <property type="protein sequence ID" value="ELR16029.1"/>
    <property type="molecule type" value="Genomic_DNA"/>
</dbReference>
<evidence type="ECO:0000313" key="2">
    <source>
        <dbReference type="Proteomes" id="UP000011083"/>
    </source>
</evidence>
<protein>
    <submittedName>
        <fullName evidence="1">Uncharacterized protein</fullName>
    </submittedName>
</protein>
<name>L8GS72_ACACF</name>
<dbReference type="VEuPathDB" id="AmoebaDB:ACA1_223270"/>
<reference evidence="1 2" key="1">
    <citation type="journal article" date="2013" name="Genome Biol.">
        <title>Genome of Acanthamoeba castellanii highlights extensive lateral gene transfer and early evolution of tyrosine kinase signaling.</title>
        <authorList>
            <person name="Clarke M."/>
            <person name="Lohan A.J."/>
            <person name="Liu B."/>
            <person name="Lagkouvardos I."/>
            <person name="Roy S."/>
            <person name="Zafar N."/>
            <person name="Bertelli C."/>
            <person name="Schilde C."/>
            <person name="Kianianmomeni A."/>
            <person name="Burglin T.R."/>
            <person name="Frech C."/>
            <person name="Turcotte B."/>
            <person name="Kopec K.O."/>
            <person name="Synnott J.M."/>
            <person name="Choo C."/>
            <person name="Paponov I."/>
            <person name="Finkler A."/>
            <person name="Soon Heng Tan C."/>
            <person name="Hutchins A.P."/>
            <person name="Weinmeier T."/>
            <person name="Rattei T."/>
            <person name="Chu J.S."/>
            <person name="Gimenez G."/>
            <person name="Irimia M."/>
            <person name="Rigden D.J."/>
            <person name="Fitzpatrick D.A."/>
            <person name="Lorenzo-Morales J."/>
            <person name="Bateman A."/>
            <person name="Chiu C.H."/>
            <person name="Tang P."/>
            <person name="Hegemann P."/>
            <person name="Fromm H."/>
            <person name="Raoult D."/>
            <person name="Greub G."/>
            <person name="Miranda-Saavedra D."/>
            <person name="Chen N."/>
            <person name="Nash P."/>
            <person name="Ginger M.L."/>
            <person name="Horn M."/>
            <person name="Schaap P."/>
            <person name="Caler L."/>
            <person name="Loftus B."/>
        </authorList>
    </citation>
    <scope>NUCLEOTIDE SEQUENCE [LARGE SCALE GENOMIC DNA]</scope>
    <source>
        <strain evidence="1 2">Neff</strain>
    </source>
</reference>